<protein>
    <submittedName>
        <fullName evidence="3">HET-domain-containing protein</fullName>
    </submittedName>
</protein>
<feature type="domain" description="Protein kinase" evidence="2">
    <location>
        <begin position="174"/>
        <end position="494"/>
    </location>
</feature>
<accession>A0ABR1R5H8</accession>
<evidence type="ECO:0000256" key="1">
    <source>
        <dbReference type="SAM" id="MobiDB-lite"/>
    </source>
</evidence>
<dbReference type="Proteomes" id="UP001396898">
    <property type="component" value="Unassembled WGS sequence"/>
</dbReference>
<dbReference type="SMART" id="SM00220">
    <property type="entry name" value="S_TKc"/>
    <property type="match status" value="1"/>
</dbReference>
<keyword evidence="4" id="KW-1185">Reference proteome</keyword>
<name>A0ABR1R5H8_9PEZI</name>
<feature type="region of interest" description="Disordered" evidence="1">
    <location>
        <begin position="541"/>
        <end position="560"/>
    </location>
</feature>
<evidence type="ECO:0000259" key="2">
    <source>
        <dbReference type="PROSITE" id="PS50011"/>
    </source>
</evidence>
<sequence length="1223" mass="138795">MAHTLRRPPPPSQRRRSGLSDRIFDCQVPSQFDIPSRDFLPHQTGYSLVTEGVIRKELQLDRLPPDEDRFCTDLVRWITTGSKNVFLSLIRCGMGPEDARNAVHHFWFHNFHDERLSVSQLSDDEHHDIFPEDIWSRLKAQEFLHMYRWQHLAPVFTQAQYNYNLDEKGILPFIEKDANVKEGAFSWVHKVTIHSEHTQHTINTVAIKEIRVNRAGDDLETNEAWEREARALASINQVEHPHIIRCLAAIRRQHSRYFMFPWATGNSLRDLWIAAPTQSPNVNLIKEALEQLIGLAGALDQLHNFESSVMDPSAADTPMGDGDAREHGQDSSIRHGDLKPENLLRFLEPGKILGTLKIGDMGLAKKHVLKTTNRDFITTTRYGTIQYQPPEAESSTSGGLSRLYDTWSMGCIIFEFVIWLLYGNDRLERFYQDLQGNARNACPYYELPQHGSDTGATVHPVVQLWMHHLQTYDPECRSDCAIGDLLELAQQKLLVVDLPPLRGKTYRDESTQTPAVRVFQPPSTGDVGPGRFRATAEGLFQERGDIPPPSPPRDRPALLSPGIGVAKRQAHDISSGGNPEPLAVPLHPAPIRLKDWLYPVDNDFAQLAASSLGHDKLLPPNSTPPKLCNRCLNLDFWVGGFSFEVAPSQLKQDYGKCDLCRMLLGVCTKHDMIRMTKLELIREQSTLRIVGGPPQPVLTFLRSPDSRPPVPVQLGFPQLFPGNCEMIFQIARLWLQDCDTKHGRCRGNQSTAVPTRLIDVGFQSTPVLRLMETSESLLQDQKYVALSHPWGEKSLHPPFCSWRTDIHGDGHDVESFKRAIPFEKMPATFQHAVMVTRALGVRYIWIDSICIIQGKDGDFNEEASRMEDVFSGAYCVLAASRAAGMHDGFLGERRRRRDFVTFSRSAAEKPFYVCEPIDDFSQDVLESPLNKRGWVLQERALARRTVYFTETQMYFECGEGIRCETLARMQKLRIFQDLYKQYSRLQFTRLEDRAVAILGLENRLRKAYRTDGGFGIFDDGLDGGLFHRSLLWRRGVEQDDKPNMQAIVFPVERRTAVPKWSWMAYAGPIDYLLEPPFLEEMEWETRDIRPPWSRHRLGQQTGDAPLDRSATFPRDVEGQRTVPTLAVVARDYDLRGSQVGESRILFDMDRSASDGGGRAQCVVVARTKTGVAREARHYVLIVMADLKSAAGTGAGRKFYRLGVGYMLGKFITWDQPGSEGLVY</sequence>
<dbReference type="CDD" id="cd00180">
    <property type="entry name" value="PKc"/>
    <property type="match status" value="1"/>
</dbReference>
<organism evidence="3 4">
    <name type="scientific">Apiospora marii</name>
    <dbReference type="NCBI Taxonomy" id="335849"/>
    <lineage>
        <taxon>Eukaryota</taxon>
        <taxon>Fungi</taxon>
        <taxon>Dikarya</taxon>
        <taxon>Ascomycota</taxon>
        <taxon>Pezizomycotina</taxon>
        <taxon>Sordariomycetes</taxon>
        <taxon>Xylariomycetidae</taxon>
        <taxon>Amphisphaeriales</taxon>
        <taxon>Apiosporaceae</taxon>
        <taxon>Apiospora</taxon>
    </lineage>
</organism>
<evidence type="ECO:0000313" key="3">
    <source>
        <dbReference type="EMBL" id="KAK8000982.1"/>
    </source>
</evidence>
<feature type="compositionally biased region" description="Basic and acidic residues" evidence="1">
    <location>
        <begin position="322"/>
        <end position="336"/>
    </location>
</feature>
<dbReference type="Gene3D" id="1.10.510.10">
    <property type="entry name" value="Transferase(Phosphotransferase) domain 1"/>
    <property type="match status" value="1"/>
</dbReference>
<dbReference type="Gene3D" id="3.30.200.20">
    <property type="entry name" value="Phosphorylase Kinase, domain 1"/>
    <property type="match status" value="1"/>
</dbReference>
<dbReference type="EMBL" id="JAQQWI010000018">
    <property type="protein sequence ID" value="KAK8000982.1"/>
    <property type="molecule type" value="Genomic_DNA"/>
</dbReference>
<dbReference type="Pfam" id="PF00069">
    <property type="entry name" value="Pkinase"/>
    <property type="match status" value="1"/>
</dbReference>
<dbReference type="Pfam" id="PF06985">
    <property type="entry name" value="HET"/>
    <property type="match status" value="1"/>
</dbReference>
<proteinExistence type="predicted"/>
<reference evidence="3 4" key="1">
    <citation type="submission" date="2023-01" db="EMBL/GenBank/DDBJ databases">
        <title>Analysis of 21 Apiospora genomes using comparative genomics revels a genus with tremendous synthesis potential of carbohydrate active enzymes and secondary metabolites.</title>
        <authorList>
            <person name="Sorensen T."/>
        </authorList>
    </citation>
    <scope>NUCLEOTIDE SEQUENCE [LARGE SCALE GENOMIC DNA]</scope>
    <source>
        <strain evidence="3 4">CBS 20057</strain>
    </source>
</reference>
<dbReference type="InterPro" id="IPR010730">
    <property type="entry name" value="HET"/>
</dbReference>
<dbReference type="SUPFAM" id="SSF56112">
    <property type="entry name" value="Protein kinase-like (PK-like)"/>
    <property type="match status" value="1"/>
</dbReference>
<dbReference type="InterPro" id="IPR000719">
    <property type="entry name" value="Prot_kinase_dom"/>
</dbReference>
<dbReference type="PANTHER" id="PTHR33112">
    <property type="entry name" value="DOMAIN PROTEIN, PUTATIVE-RELATED"/>
    <property type="match status" value="1"/>
</dbReference>
<comment type="caution">
    <text evidence="3">The sequence shown here is derived from an EMBL/GenBank/DDBJ whole genome shotgun (WGS) entry which is preliminary data.</text>
</comment>
<dbReference type="PANTHER" id="PTHR33112:SF10">
    <property type="entry name" value="TOL"/>
    <property type="match status" value="1"/>
</dbReference>
<evidence type="ECO:0000313" key="4">
    <source>
        <dbReference type="Proteomes" id="UP001396898"/>
    </source>
</evidence>
<feature type="region of interest" description="Disordered" evidence="1">
    <location>
        <begin position="311"/>
        <end position="336"/>
    </location>
</feature>
<dbReference type="InterPro" id="IPR011009">
    <property type="entry name" value="Kinase-like_dom_sf"/>
</dbReference>
<dbReference type="PROSITE" id="PS50011">
    <property type="entry name" value="PROTEIN_KINASE_DOM"/>
    <property type="match status" value="1"/>
</dbReference>
<gene>
    <name evidence="3" type="ORF">PG991_013204</name>
</gene>